<gene>
    <name evidence="1" type="ORF">CLOLEP_02447</name>
</gene>
<name>A7VV42_9FIRM</name>
<reference evidence="1 2" key="2">
    <citation type="submission" date="2007-08" db="EMBL/GenBank/DDBJ databases">
        <authorList>
            <person name="Fulton L."/>
            <person name="Clifton S."/>
            <person name="Fulton B."/>
            <person name="Xu J."/>
            <person name="Minx P."/>
            <person name="Pepin K.H."/>
            <person name="Johnson M."/>
            <person name="Thiruvilangam P."/>
            <person name="Bhonagiri V."/>
            <person name="Nash W.E."/>
            <person name="Wang C."/>
            <person name="Mardis E.R."/>
            <person name="Wilson R.K."/>
        </authorList>
    </citation>
    <scope>NUCLEOTIDE SEQUENCE [LARGE SCALE GENOMIC DNA]</scope>
    <source>
        <strain evidence="1 2">DSM 753</strain>
    </source>
</reference>
<evidence type="ECO:0000313" key="2">
    <source>
        <dbReference type="Proteomes" id="UP000003490"/>
    </source>
</evidence>
<evidence type="ECO:0000313" key="1">
    <source>
        <dbReference type="EMBL" id="EDO60842.1"/>
    </source>
</evidence>
<dbReference type="Proteomes" id="UP000003490">
    <property type="component" value="Unassembled WGS sequence"/>
</dbReference>
<proteinExistence type="predicted"/>
<sequence>MKALHKKQHKKHFWARIAFARADRASLYGNAFDRRRGEAFDFA</sequence>
<dbReference type="HOGENOM" id="CLU_3231794_0_0_9"/>
<protein>
    <submittedName>
        <fullName evidence="1">Uncharacterized protein</fullName>
    </submittedName>
</protein>
<organism evidence="1 2">
    <name type="scientific">[Clostridium] leptum DSM 753</name>
    <dbReference type="NCBI Taxonomy" id="428125"/>
    <lineage>
        <taxon>Bacteria</taxon>
        <taxon>Bacillati</taxon>
        <taxon>Bacillota</taxon>
        <taxon>Clostridia</taxon>
        <taxon>Eubacteriales</taxon>
        <taxon>Oscillospiraceae</taxon>
        <taxon>Oscillospiraceae incertae sedis</taxon>
    </lineage>
</organism>
<reference evidence="1 2" key="1">
    <citation type="submission" date="2007-08" db="EMBL/GenBank/DDBJ databases">
        <title>Draft genome sequence of Clostridium leptum (DSM 753).</title>
        <authorList>
            <person name="Sudarsanam P."/>
            <person name="Ley R."/>
            <person name="Guruge J."/>
            <person name="Turnbaugh P.J."/>
            <person name="Mahowald M."/>
            <person name="Liep D."/>
            <person name="Gordon J."/>
        </authorList>
    </citation>
    <scope>NUCLEOTIDE SEQUENCE [LARGE SCALE GENOMIC DNA]</scope>
    <source>
        <strain evidence="1 2">DSM 753</strain>
    </source>
</reference>
<dbReference type="EMBL" id="ABCB02000019">
    <property type="protein sequence ID" value="EDO60842.1"/>
    <property type="molecule type" value="Genomic_DNA"/>
</dbReference>
<comment type="caution">
    <text evidence="1">The sequence shown here is derived from an EMBL/GenBank/DDBJ whole genome shotgun (WGS) entry which is preliminary data.</text>
</comment>
<accession>A7VV42</accession>
<dbReference type="AlphaFoldDB" id="A7VV42"/>